<reference evidence="6 7" key="1">
    <citation type="submission" date="2020-08" db="EMBL/GenBank/DDBJ databases">
        <title>Genomic Encyclopedia of Type Strains, Phase IV (KMG-IV): sequencing the most valuable type-strain genomes for metagenomic binning, comparative biology and taxonomic classification.</title>
        <authorList>
            <person name="Goeker M."/>
        </authorList>
    </citation>
    <scope>NUCLEOTIDE SEQUENCE [LARGE SCALE GENOMIC DNA]</scope>
    <source>
        <strain evidence="6 7">DSM 14878</strain>
    </source>
</reference>
<comment type="pathway">
    <text evidence="1">Lipid metabolism.</text>
</comment>
<dbReference type="AlphaFoldDB" id="A0A7W6A6A5"/>
<keyword evidence="3 6" id="KW-0012">Acyltransferase</keyword>
<keyword evidence="4" id="KW-0812">Transmembrane</keyword>
<dbReference type="SUPFAM" id="SSF69593">
    <property type="entry name" value="Glycerol-3-phosphate (1)-acyltransferase"/>
    <property type="match status" value="1"/>
</dbReference>
<evidence type="ECO:0000313" key="6">
    <source>
        <dbReference type="EMBL" id="MBB3873051.1"/>
    </source>
</evidence>
<dbReference type="Pfam" id="PF01553">
    <property type="entry name" value="Acyltransferase"/>
    <property type="match status" value="1"/>
</dbReference>
<proteinExistence type="predicted"/>
<feature type="domain" description="Phospholipid/glycerol acyltransferase" evidence="5">
    <location>
        <begin position="73"/>
        <end position="187"/>
    </location>
</feature>
<dbReference type="GO" id="GO:0006654">
    <property type="term" value="P:phosphatidic acid biosynthetic process"/>
    <property type="evidence" value="ECO:0007669"/>
    <property type="project" value="TreeGrafter"/>
</dbReference>
<keyword evidence="2 6" id="KW-0808">Transferase</keyword>
<dbReference type="EC" id="2.3.1.51" evidence="6"/>
<evidence type="ECO:0000256" key="2">
    <source>
        <dbReference type="ARBA" id="ARBA00022679"/>
    </source>
</evidence>
<accession>A0A7W6A6A5</accession>
<name>A0A7W6A6A5_9CAUL</name>
<gene>
    <name evidence="6" type="ORF">GGR11_002604</name>
</gene>
<sequence length="259" mass="27990">MSTLRSLAFGGLWGLWTALFGLAIPLVSIAGSPPATVRMLSRVWARGVLALLAGVVGLRHRERGREHVHPMPGLIVSNHQSTWETLAALILFPDVAIVAKRELLRIPVMGWYLRHSPMILIDRASAAASLREMTLQSRAALALGRPVLIFPEGTRKAVGEPIEFRRGVEFLYKALGVPTLPVVLDSGRFWGLGGLPQRSGVITVSLLEPINPGLSAKDFTRTAQAAMQAEVGAIEKRRVAAPGLSAGWLASPQMPELRP</sequence>
<evidence type="ECO:0000256" key="4">
    <source>
        <dbReference type="SAM" id="Phobius"/>
    </source>
</evidence>
<dbReference type="GO" id="GO:0003841">
    <property type="term" value="F:1-acylglycerol-3-phosphate O-acyltransferase activity"/>
    <property type="evidence" value="ECO:0007669"/>
    <property type="project" value="UniProtKB-EC"/>
</dbReference>
<keyword evidence="4" id="KW-1133">Transmembrane helix</keyword>
<dbReference type="RefSeq" id="WP_343051134.1">
    <property type="nucleotide sequence ID" value="NZ_JACIDA010000002.1"/>
</dbReference>
<evidence type="ECO:0000313" key="7">
    <source>
        <dbReference type="Proteomes" id="UP000532936"/>
    </source>
</evidence>
<evidence type="ECO:0000256" key="3">
    <source>
        <dbReference type="ARBA" id="ARBA00023315"/>
    </source>
</evidence>
<dbReference type="PANTHER" id="PTHR10434">
    <property type="entry name" value="1-ACYL-SN-GLYCEROL-3-PHOSPHATE ACYLTRANSFERASE"/>
    <property type="match status" value="1"/>
</dbReference>
<comment type="caution">
    <text evidence="6">The sequence shown here is derived from an EMBL/GenBank/DDBJ whole genome shotgun (WGS) entry which is preliminary data.</text>
</comment>
<protein>
    <submittedName>
        <fullName evidence="6">1-acyl-sn-glycerol-3-phosphate acyltransferase</fullName>
        <ecNumber evidence="6">2.3.1.51</ecNumber>
    </submittedName>
</protein>
<dbReference type="InterPro" id="IPR002123">
    <property type="entry name" value="Plipid/glycerol_acylTrfase"/>
</dbReference>
<dbReference type="CDD" id="cd07989">
    <property type="entry name" value="LPLAT_AGPAT-like"/>
    <property type="match status" value="1"/>
</dbReference>
<keyword evidence="4" id="KW-0472">Membrane</keyword>
<dbReference type="EMBL" id="JACIDA010000002">
    <property type="protein sequence ID" value="MBB3873051.1"/>
    <property type="molecule type" value="Genomic_DNA"/>
</dbReference>
<dbReference type="PANTHER" id="PTHR10434:SF40">
    <property type="entry name" value="1-ACYL-SN-GLYCEROL-3-PHOSPHATE ACYLTRANSFERASE"/>
    <property type="match status" value="1"/>
</dbReference>
<evidence type="ECO:0000256" key="1">
    <source>
        <dbReference type="ARBA" id="ARBA00005189"/>
    </source>
</evidence>
<organism evidence="6 7">
    <name type="scientific">Brevundimonas mediterranea</name>
    <dbReference type="NCBI Taxonomy" id="74329"/>
    <lineage>
        <taxon>Bacteria</taxon>
        <taxon>Pseudomonadati</taxon>
        <taxon>Pseudomonadota</taxon>
        <taxon>Alphaproteobacteria</taxon>
        <taxon>Caulobacterales</taxon>
        <taxon>Caulobacteraceae</taxon>
        <taxon>Brevundimonas</taxon>
    </lineage>
</organism>
<dbReference type="SMART" id="SM00563">
    <property type="entry name" value="PlsC"/>
    <property type="match status" value="1"/>
</dbReference>
<dbReference type="Proteomes" id="UP000532936">
    <property type="component" value="Unassembled WGS sequence"/>
</dbReference>
<feature type="transmembrane region" description="Helical" evidence="4">
    <location>
        <begin position="12"/>
        <end position="31"/>
    </location>
</feature>
<evidence type="ECO:0000259" key="5">
    <source>
        <dbReference type="SMART" id="SM00563"/>
    </source>
</evidence>